<evidence type="ECO:0000259" key="5">
    <source>
        <dbReference type="Pfam" id="PF15469"/>
    </source>
</evidence>
<reference evidence="6 7" key="1">
    <citation type="submission" date="2019-04" db="EMBL/GenBank/DDBJ databases">
        <title>Comparative genomics and transcriptomics to analyze fruiting body development in filamentous ascomycetes.</title>
        <authorList>
            <consortium name="DOE Joint Genome Institute"/>
            <person name="Lutkenhaus R."/>
            <person name="Traeger S."/>
            <person name="Breuer J."/>
            <person name="Kuo A."/>
            <person name="Lipzen A."/>
            <person name="Pangilinan J."/>
            <person name="Dilworth D."/>
            <person name="Sandor L."/>
            <person name="Poggeler S."/>
            <person name="Barry K."/>
            <person name="Grigoriev I.V."/>
            <person name="Nowrousian M."/>
        </authorList>
    </citation>
    <scope>NUCLEOTIDE SEQUENCE [LARGE SCALE GENOMIC DNA]</scope>
    <source>
        <strain evidence="6 7">CBS 389.68</strain>
    </source>
</reference>
<sequence>MTDSRSEAALLTHYRLQDPFPTSWSDPIEEEQAKQRVRYRQSTSRYSVLQEDGLSSSLKGLVGGDLYSGGPIPEDEPDPLGSVPSVARALLKRGIPVDDNVRLRQRYLISSKNFSPAAFLRDVHSNTPTPALQQGLEFLATSIAKKSESLKVLVETNFDRFVAAKATIEGVYKEMKDNKFLTKDKEAEYGVGKIRAYLNEAGEKAEEVFGPVMAGRGREEGLRLLLHTLEKHGNMLDMPRSLADAIKRKDNATLLEEYQKARKYVTDVRSLVPNPAAGIGQGVKEEHLYQLILAEKMWIEAESTVATFKDHTWAKLLECKADDTMAMELISVLLEIGVEENPALIWLHALSDKIRERLQTTFESSRVEIEVARRKVGSSPQPRAHTVANYLRAPSRRLTTDGVKHYDTVVVNHFWETFESGLLSLLDPKCGILGEILGFWKSAQSFIDGDNILPVGIDGKSQRFHRFSDKDVTNLRDSAQKLVTALREKIISFFQDPPPEDVPAHYNSAPNTPLSGTFPTNAAFPRMIGQEGDIYAFFPPGANSLGGACYLSKATTLLGNASVLLAENFSSLPSAHPIPLTETLRTMLATSRDRMVSAILTAWLSDAENCKVMEDWTRSPNNRGVTKMPNYFLRFSSEVIAGMQSIVYLDKVRNADSTNVIPPPSAKLLNSVRAQFVRTMYTALEGMIENAKNPVTEADWVRDRNGLHSPMPPQTPINLTANSVNCEDLSVRMLLTLSNLSLLRNEIIADLISTFESTFTVKLTDESKTIKNALVQIHDQLFTEYTTPLIQQLSEITQSGILSPTWAPNPGRVATEVKPYVYDALLLLVDVHAQVTTTAPSLTNTVLTYLLEQLSRLLLEAFKQRKEYDLGGLLQATLDVEFVNQTLTQYASGEALKWQSEVYVLLDKGSTEDARRRLKEELPELKRVLSSLRRYSRAEFLCFRAKKTNVKGRVRESTMS</sequence>
<dbReference type="EMBL" id="ML220114">
    <property type="protein sequence ID" value="TGZ82964.1"/>
    <property type="molecule type" value="Genomic_DNA"/>
</dbReference>
<organism evidence="6 7">
    <name type="scientific">Ascodesmis nigricans</name>
    <dbReference type="NCBI Taxonomy" id="341454"/>
    <lineage>
        <taxon>Eukaryota</taxon>
        <taxon>Fungi</taxon>
        <taxon>Dikarya</taxon>
        <taxon>Ascomycota</taxon>
        <taxon>Pezizomycotina</taxon>
        <taxon>Pezizomycetes</taxon>
        <taxon>Pezizales</taxon>
        <taxon>Ascodesmidaceae</taxon>
        <taxon>Ascodesmis</taxon>
    </lineage>
</organism>
<accession>A0A4S2N1Y7</accession>
<keyword evidence="3 4" id="KW-0268">Exocytosis</keyword>
<dbReference type="PANTHER" id="PTHR13043:SF1">
    <property type="entry name" value="EXOCYST COMPLEX COMPONENT 2"/>
    <property type="match status" value="1"/>
</dbReference>
<comment type="subunit">
    <text evidence="4">Component of the exocyst complex.</text>
</comment>
<keyword evidence="4" id="KW-0653">Protein transport</keyword>
<evidence type="ECO:0000256" key="1">
    <source>
        <dbReference type="ARBA" id="ARBA00010578"/>
    </source>
</evidence>
<dbReference type="OrthoDB" id="26242at2759"/>
<evidence type="ECO:0000313" key="7">
    <source>
        <dbReference type="Proteomes" id="UP000298138"/>
    </source>
</evidence>
<comment type="function">
    <text evidence="4">Component of the exocyst complex involved in the docking of exocytic vesicles with fusion sites on the plasma membrane.</text>
</comment>
<protein>
    <recommendedName>
        <fullName evidence="4">Exocyst complex component SEC5</fullName>
    </recommendedName>
</protein>
<dbReference type="AlphaFoldDB" id="A0A4S2N1Y7"/>
<dbReference type="FunCoup" id="A0A4S2N1Y7">
    <property type="interactions" value="314"/>
</dbReference>
<dbReference type="GO" id="GO:0006887">
    <property type="term" value="P:exocytosis"/>
    <property type="evidence" value="ECO:0007669"/>
    <property type="project" value="UniProtKB-KW"/>
</dbReference>
<feature type="domain" description="Exocyst complex component EXOC2/Sec5 N-terminal" evidence="5">
    <location>
        <begin position="77"/>
        <end position="943"/>
    </location>
</feature>
<dbReference type="PANTHER" id="PTHR13043">
    <property type="entry name" value="EXOCYST COMPLEX COMPONENT SEC5"/>
    <property type="match status" value="1"/>
</dbReference>
<evidence type="ECO:0000256" key="2">
    <source>
        <dbReference type="ARBA" id="ARBA00022448"/>
    </source>
</evidence>
<name>A0A4S2N1Y7_9PEZI</name>
<evidence type="ECO:0000256" key="4">
    <source>
        <dbReference type="RuleBase" id="RU365069"/>
    </source>
</evidence>
<dbReference type="GO" id="GO:0006893">
    <property type="term" value="P:Golgi to plasma membrane transport"/>
    <property type="evidence" value="ECO:0007669"/>
    <property type="project" value="UniProtKB-UniRule"/>
</dbReference>
<keyword evidence="2 4" id="KW-0813">Transport</keyword>
<dbReference type="Proteomes" id="UP000298138">
    <property type="component" value="Unassembled WGS sequence"/>
</dbReference>
<evidence type="ECO:0000256" key="3">
    <source>
        <dbReference type="ARBA" id="ARBA00022483"/>
    </source>
</evidence>
<gene>
    <name evidence="6" type="ORF">EX30DRAFT_339213</name>
</gene>
<comment type="similarity">
    <text evidence="1 4">Belongs to the SEC5 family.</text>
</comment>
<proteinExistence type="inferred from homology"/>
<dbReference type="GO" id="GO:0015031">
    <property type="term" value="P:protein transport"/>
    <property type="evidence" value="ECO:0007669"/>
    <property type="project" value="UniProtKB-KW"/>
</dbReference>
<evidence type="ECO:0000313" key="6">
    <source>
        <dbReference type="EMBL" id="TGZ82964.1"/>
    </source>
</evidence>
<dbReference type="InterPro" id="IPR029175">
    <property type="entry name" value="EXOC2/Sec5"/>
</dbReference>
<keyword evidence="7" id="KW-1185">Reference proteome</keyword>
<dbReference type="Pfam" id="PF15469">
    <property type="entry name" value="Sec5"/>
    <property type="match status" value="1"/>
</dbReference>
<dbReference type="STRING" id="341454.A0A4S2N1Y7"/>
<dbReference type="InParanoid" id="A0A4S2N1Y7"/>
<dbReference type="InterPro" id="IPR039481">
    <property type="entry name" value="EXOC2/Sec5_N_dom"/>
</dbReference>
<dbReference type="GO" id="GO:0000145">
    <property type="term" value="C:exocyst"/>
    <property type="evidence" value="ECO:0007669"/>
    <property type="project" value="UniProtKB-UniRule"/>
</dbReference>